<name>A0ABW0ZFE6_9ACTN</name>
<dbReference type="EMBL" id="JBHSNS010000002">
    <property type="protein sequence ID" value="MFC5728782.1"/>
    <property type="molecule type" value="Genomic_DNA"/>
</dbReference>
<dbReference type="InterPro" id="IPR003137">
    <property type="entry name" value="PA_domain"/>
</dbReference>
<dbReference type="SUPFAM" id="SSF51004">
    <property type="entry name" value="C-terminal (heme d1) domain of cytochrome cd1-nitrite reductase"/>
    <property type="match status" value="1"/>
</dbReference>
<keyword evidence="4" id="KW-1185">Reference proteome</keyword>
<accession>A0ABW0ZFE6</accession>
<comment type="caution">
    <text evidence="3">The sequence shown here is derived from an EMBL/GenBank/DDBJ whole genome shotgun (WGS) entry which is preliminary data.</text>
</comment>
<dbReference type="RefSeq" id="WP_136436158.1">
    <property type="nucleotide sequence ID" value="NZ_JBHSNS010000002.1"/>
</dbReference>
<organism evidence="3 4">
    <name type="scientific">Nocardioides vastitatis</name>
    <dbReference type="NCBI Taxonomy" id="2568655"/>
    <lineage>
        <taxon>Bacteria</taxon>
        <taxon>Bacillati</taxon>
        <taxon>Actinomycetota</taxon>
        <taxon>Actinomycetes</taxon>
        <taxon>Propionibacteriales</taxon>
        <taxon>Nocardioidaceae</taxon>
        <taxon>Nocardioides</taxon>
    </lineage>
</organism>
<dbReference type="InterPro" id="IPR046450">
    <property type="entry name" value="PA_dom_sf"/>
</dbReference>
<evidence type="ECO:0000259" key="2">
    <source>
        <dbReference type="Pfam" id="PF02225"/>
    </source>
</evidence>
<dbReference type="Pfam" id="PF02225">
    <property type="entry name" value="PA"/>
    <property type="match status" value="1"/>
</dbReference>
<reference evidence="4" key="1">
    <citation type="journal article" date="2019" name="Int. J. Syst. Evol. Microbiol.">
        <title>The Global Catalogue of Microorganisms (GCM) 10K type strain sequencing project: providing services to taxonomists for standard genome sequencing and annotation.</title>
        <authorList>
            <consortium name="The Broad Institute Genomics Platform"/>
            <consortium name="The Broad Institute Genome Sequencing Center for Infectious Disease"/>
            <person name="Wu L."/>
            <person name="Ma J."/>
        </authorList>
    </citation>
    <scope>NUCLEOTIDE SEQUENCE [LARGE SCALE GENOMIC DNA]</scope>
    <source>
        <strain evidence="4">YIM 94188</strain>
    </source>
</reference>
<dbReference type="Gene3D" id="2.130.10.10">
    <property type="entry name" value="YVTN repeat-like/Quinoprotein amine dehydrogenase"/>
    <property type="match status" value="1"/>
</dbReference>
<evidence type="ECO:0000313" key="3">
    <source>
        <dbReference type="EMBL" id="MFC5728782.1"/>
    </source>
</evidence>
<evidence type="ECO:0000256" key="1">
    <source>
        <dbReference type="SAM" id="SignalP"/>
    </source>
</evidence>
<feature type="domain" description="PA" evidence="2">
    <location>
        <begin position="182"/>
        <end position="272"/>
    </location>
</feature>
<evidence type="ECO:0000313" key="4">
    <source>
        <dbReference type="Proteomes" id="UP001596072"/>
    </source>
</evidence>
<dbReference type="SUPFAM" id="SSF52025">
    <property type="entry name" value="PA domain"/>
    <property type="match status" value="1"/>
</dbReference>
<dbReference type="Proteomes" id="UP001596072">
    <property type="component" value="Unassembled WGS sequence"/>
</dbReference>
<proteinExistence type="predicted"/>
<feature type="chain" id="PRO_5045810579" evidence="1">
    <location>
        <begin position="29"/>
        <end position="578"/>
    </location>
</feature>
<keyword evidence="1" id="KW-0732">Signal</keyword>
<feature type="signal peptide" evidence="1">
    <location>
        <begin position="1"/>
        <end position="28"/>
    </location>
</feature>
<sequence length="578" mass="61473">MGQRWERRNKAWAAVAAGGVLAVTAALAPTTAAGQQAAAPGDPELHNLEHVFNFDTQAHDTLDDPNAHRGTDLEFVTIKGRDYAVMGSSGRGAYIFDVTDPENPAFVTQVTCRQDRNDVGIKKFADPRTGRARVVLALTQQSGTPCPDEETGVGLRIDEPMDLTGFHSGVQWGDTGDVAQQTGRLVYAGTGCSLASYAEVAGEIRGNIALVDQFESQTNPADQCPTFTFFQKVRSAQEAGAVGFIQIPAEGEEPSTNTTAIAADIPAIELFRTEEAVEFRDAVIAGTDVTATIDNLPGKIPLIGKGSGGLGLFDITQPRAPKPMYRLLTGLGGVHNFAFHPTAPYGYVSNGALPGGINEIPIVDFSILDSPKVLRGPDTEGGVHDVELNLDGTRAYAASENNYRIYDVTTPWRPKLVSRTPNVGSYAHGVFPSPDGQLMVTNNESLVLGGFFVGGTGVCPGEGLASYDISAEETPVGPLGYYVPHVVGPTDERPCTSHFGRFAPGTRVMSIGWYIAGTRIVDWSDPSNPTEVAGAVLEGTNTWAAKFHKGPYVYAGDIGRGFDVFRWTGDGPAPWVAD</sequence>
<protein>
    <submittedName>
        <fullName evidence="3">PA domain-containing protein</fullName>
    </submittedName>
</protein>
<dbReference type="InterPro" id="IPR015943">
    <property type="entry name" value="WD40/YVTN_repeat-like_dom_sf"/>
</dbReference>
<dbReference type="Gene3D" id="3.50.30.30">
    <property type="match status" value="1"/>
</dbReference>
<gene>
    <name evidence="3" type="ORF">ACFPQB_07620</name>
</gene>
<dbReference type="InterPro" id="IPR011048">
    <property type="entry name" value="Haem_d1_sf"/>
</dbReference>